<evidence type="ECO:0000313" key="6">
    <source>
        <dbReference type="Proteomes" id="UP001595530"/>
    </source>
</evidence>
<proteinExistence type="predicted"/>
<dbReference type="RefSeq" id="WP_390327704.1">
    <property type="nucleotide sequence ID" value="NZ_JBHRTP010000031.1"/>
</dbReference>
<dbReference type="Gene3D" id="1.10.10.60">
    <property type="entry name" value="Homeodomain-like"/>
    <property type="match status" value="1"/>
</dbReference>
<dbReference type="SUPFAM" id="SSF46689">
    <property type="entry name" value="Homeodomain-like"/>
    <property type="match status" value="1"/>
</dbReference>
<dbReference type="Proteomes" id="UP001595530">
    <property type="component" value="Unassembled WGS sequence"/>
</dbReference>
<dbReference type="InterPro" id="IPR009057">
    <property type="entry name" value="Homeodomain-like_sf"/>
</dbReference>
<dbReference type="PANTHER" id="PTHR43280:SF2">
    <property type="entry name" value="HTH-TYPE TRANSCRIPTIONAL REGULATOR EXSA"/>
    <property type="match status" value="1"/>
</dbReference>
<keyword evidence="6" id="KW-1185">Reference proteome</keyword>
<dbReference type="Pfam" id="PF12833">
    <property type="entry name" value="HTH_18"/>
    <property type="match status" value="1"/>
</dbReference>
<dbReference type="InterPro" id="IPR018060">
    <property type="entry name" value="HTH_AraC"/>
</dbReference>
<feature type="domain" description="HTH araC/xylS-type" evidence="4">
    <location>
        <begin position="204"/>
        <end position="302"/>
    </location>
</feature>
<reference evidence="6" key="1">
    <citation type="journal article" date="2019" name="Int. J. Syst. Evol. Microbiol.">
        <title>The Global Catalogue of Microorganisms (GCM) 10K type strain sequencing project: providing services to taxonomists for standard genome sequencing and annotation.</title>
        <authorList>
            <consortium name="The Broad Institute Genomics Platform"/>
            <consortium name="The Broad Institute Genome Sequencing Center for Infectious Disease"/>
            <person name="Wu L."/>
            <person name="Ma J."/>
        </authorList>
    </citation>
    <scope>NUCLEOTIDE SEQUENCE [LARGE SCALE GENOMIC DNA]</scope>
    <source>
        <strain evidence="6">KCTC 42986</strain>
    </source>
</reference>
<dbReference type="Gene3D" id="3.40.50.880">
    <property type="match status" value="1"/>
</dbReference>
<accession>A0ABV7F3N4</accession>
<dbReference type="SMART" id="SM00342">
    <property type="entry name" value="HTH_ARAC"/>
    <property type="match status" value="1"/>
</dbReference>
<protein>
    <submittedName>
        <fullName evidence="5">GlxA family transcriptional regulator</fullName>
    </submittedName>
</protein>
<evidence type="ECO:0000256" key="3">
    <source>
        <dbReference type="ARBA" id="ARBA00023163"/>
    </source>
</evidence>
<sequence>MPTGLFGFADLLHGANRYSGRPLFETRFVGTHDGVIECAHGMRLAAGCLDGTDLDALLIPGFWAESPQQVSDAVTANAELVSTLRGLPKRVQLWGYCTGVCLLAASGKLSDQPATVTWWLADTMLRRHGSVIWQSEQNCIFNERTATASGVSGYSQIAQALIEQSLDAEAFRYLTSLMVLPRPAPAHPVFQAMSLIEQSGRMLRKLHAVVESLPASDITVRRLATELHMSERTLARKVVAETGSAVAAYVRRIKLNQVSERLMLTSTPATTISADLGFSSDSGMRRMFKELTGLAPLEYRQKYGRQ</sequence>
<dbReference type="EMBL" id="JBHRTP010000031">
    <property type="protein sequence ID" value="MFC3108402.1"/>
    <property type="molecule type" value="Genomic_DNA"/>
</dbReference>
<dbReference type="InterPro" id="IPR029062">
    <property type="entry name" value="Class_I_gatase-like"/>
</dbReference>
<name>A0ABV7F3N4_9BURK</name>
<evidence type="ECO:0000256" key="2">
    <source>
        <dbReference type="ARBA" id="ARBA00023125"/>
    </source>
</evidence>
<dbReference type="PROSITE" id="PS01124">
    <property type="entry name" value="HTH_ARAC_FAMILY_2"/>
    <property type="match status" value="1"/>
</dbReference>
<evidence type="ECO:0000256" key="1">
    <source>
        <dbReference type="ARBA" id="ARBA00023015"/>
    </source>
</evidence>
<evidence type="ECO:0000259" key="4">
    <source>
        <dbReference type="PROSITE" id="PS01124"/>
    </source>
</evidence>
<keyword evidence="3" id="KW-0804">Transcription</keyword>
<evidence type="ECO:0000313" key="5">
    <source>
        <dbReference type="EMBL" id="MFC3108402.1"/>
    </source>
</evidence>
<dbReference type="SUPFAM" id="SSF52317">
    <property type="entry name" value="Class I glutamine amidotransferase-like"/>
    <property type="match status" value="1"/>
</dbReference>
<keyword evidence="2" id="KW-0238">DNA-binding</keyword>
<comment type="caution">
    <text evidence="5">The sequence shown here is derived from an EMBL/GenBank/DDBJ whole genome shotgun (WGS) entry which is preliminary data.</text>
</comment>
<keyword evidence="1" id="KW-0805">Transcription regulation</keyword>
<organism evidence="5 6">
    <name type="scientific">Undibacterium arcticum</name>
    <dbReference type="NCBI Taxonomy" id="1762892"/>
    <lineage>
        <taxon>Bacteria</taxon>
        <taxon>Pseudomonadati</taxon>
        <taxon>Pseudomonadota</taxon>
        <taxon>Betaproteobacteria</taxon>
        <taxon>Burkholderiales</taxon>
        <taxon>Oxalobacteraceae</taxon>
        <taxon>Undibacterium</taxon>
    </lineage>
</organism>
<dbReference type="PANTHER" id="PTHR43280">
    <property type="entry name" value="ARAC-FAMILY TRANSCRIPTIONAL REGULATOR"/>
    <property type="match status" value="1"/>
</dbReference>
<gene>
    <name evidence="5" type="ORF">ACFOFO_10580</name>
</gene>